<evidence type="ECO:0000313" key="2">
    <source>
        <dbReference type="Proteomes" id="UP000309488"/>
    </source>
</evidence>
<dbReference type="EMBL" id="SWBR01000002">
    <property type="protein sequence ID" value="TKC10184.1"/>
    <property type="molecule type" value="Genomic_DNA"/>
</dbReference>
<protein>
    <submittedName>
        <fullName evidence="1">DUF1398 domain-containing protein</fullName>
    </submittedName>
</protein>
<dbReference type="Pfam" id="PF07166">
    <property type="entry name" value="DUF1398"/>
    <property type="match status" value="1"/>
</dbReference>
<dbReference type="Gene3D" id="3.30.1810.10">
    <property type="entry name" value="YdfO-like"/>
    <property type="match status" value="1"/>
</dbReference>
<dbReference type="InterPro" id="IPR009833">
    <property type="entry name" value="DUF1398"/>
</dbReference>
<dbReference type="OrthoDB" id="1550456at2"/>
<proteinExistence type="predicted"/>
<dbReference type="Proteomes" id="UP000309488">
    <property type="component" value="Unassembled WGS sequence"/>
</dbReference>
<gene>
    <name evidence="1" type="ORF">FA048_08275</name>
</gene>
<comment type="caution">
    <text evidence="1">The sequence shown here is derived from an EMBL/GenBank/DDBJ whole genome shotgun (WGS) entry which is preliminary data.</text>
</comment>
<sequence>MFTIEEIQVAVEKINTGADFPQFARDLKEIGVTRSDVFVMNGMAIYYGKDDFVVEGPPVYENLIVEQESSVPDLKDALSIHQNGETDFQTFCRQMAAAGVEKWIIDLSTMKVSYLDMAGKELIVEHIPN</sequence>
<organism evidence="1 2">
    <name type="scientific">Pedobacter polaris</name>
    <dbReference type="NCBI Taxonomy" id="2571273"/>
    <lineage>
        <taxon>Bacteria</taxon>
        <taxon>Pseudomonadati</taxon>
        <taxon>Bacteroidota</taxon>
        <taxon>Sphingobacteriia</taxon>
        <taxon>Sphingobacteriales</taxon>
        <taxon>Sphingobacteriaceae</taxon>
        <taxon>Pedobacter</taxon>
    </lineage>
</organism>
<evidence type="ECO:0000313" key="1">
    <source>
        <dbReference type="EMBL" id="TKC10184.1"/>
    </source>
</evidence>
<dbReference type="AlphaFoldDB" id="A0A4U1CR75"/>
<dbReference type="RefSeq" id="WP_136839772.1">
    <property type="nucleotide sequence ID" value="NZ_SWBR01000002.1"/>
</dbReference>
<accession>A0A4U1CR75</accession>
<dbReference type="InterPro" id="IPR036696">
    <property type="entry name" value="YdfO-like_sf"/>
</dbReference>
<dbReference type="SUPFAM" id="SSF160419">
    <property type="entry name" value="YdfO-like"/>
    <property type="match status" value="1"/>
</dbReference>
<keyword evidence="2" id="KW-1185">Reference proteome</keyword>
<name>A0A4U1CR75_9SPHI</name>
<reference evidence="1 2" key="1">
    <citation type="submission" date="2019-04" db="EMBL/GenBank/DDBJ databases">
        <title>Pedobacter sp. RP-3-22 sp. nov., isolated from Arctic soil.</title>
        <authorList>
            <person name="Dahal R.H."/>
            <person name="Kim D.-U."/>
        </authorList>
    </citation>
    <scope>NUCLEOTIDE SEQUENCE [LARGE SCALE GENOMIC DNA]</scope>
    <source>
        <strain evidence="1 2">RP-3-22</strain>
    </source>
</reference>